<reference evidence="3" key="1">
    <citation type="submission" date="2022-11" db="UniProtKB">
        <authorList>
            <consortium name="EnsemblMetazoa"/>
        </authorList>
    </citation>
    <scope>IDENTIFICATION</scope>
</reference>
<dbReference type="EnsemblMetazoa" id="XM_038202640.1">
    <property type="protein sequence ID" value="XP_038058568.1"/>
    <property type="gene ID" value="LOC119729847"/>
</dbReference>
<keyword evidence="4" id="KW-1185">Reference proteome</keyword>
<name>A0A914A3Z9_PATMI</name>
<feature type="compositionally biased region" description="Polar residues" evidence="1">
    <location>
        <begin position="524"/>
        <end position="540"/>
    </location>
</feature>
<keyword evidence="2" id="KW-0472">Membrane</keyword>
<feature type="compositionally biased region" description="Basic and acidic residues" evidence="1">
    <location>
        <begin position="637"/>
        <end position="646"/>
    </location>
</feature>
<organism evidence="3 4">
    <name type="scientific">Patiria miniata</name>
    <name type="common">Bat star</name>
    <name type="synonym">Asterina miniata</name>
    <dbReference type="NCBI Taxonomy" id="46514"/>
    <lineage>
        <taxon>Eukaryota</taxon>
        <taxon>Metazoa</taxon>
        <taxon>Echinodermata</taxon>
        <taxon>Eleutherozoa</taxon>
        <taxon>Asterozoa</taxon>
        <taxon>Asteroidea</taxon>
        <taxon>Valvatacea</taxon>
        <taxon>Valvatida</taxon>
        <taxon>Asterinidae</taxon>
        <taxon>Patiria</taxon>
    </lineage>
</organism>
<keyword evidence="2" id="KW-0812">Transmembrane</keyword>
<feature type="compositionally biased region" description="Polar residues" evidence="1">
    <location>
        <begin position="357"/>
        <end position="370"/>
    </location>
</feature>
<dbReference type="Proteomes" id="UP000887568">
    <property type="component" value="Unplaced"/>
</dbReference>
<feature type="compositionally biased region" description="Polar residues" evidence="1">
    <location>
        <begin position="396"/>
        <end position="409"/>
    </location>
</feature>
<dbReference type="GeneID" id="119729847"/>
<feature type="compositionally biased region" description="Polar residues" evidence="1">
    <location>
        <begin position="647"/>
        <end position="663"/>
    </location>
</feature>
<evidence type="ECO:0000313" key="4">
    <source>
        <dbReference type="Proteomes" id="UP000887568"/>
    </source>
</evidence>
<sequence length="715" mass="75827">MEGGNHSTDPPNDPVVTCSQLSDAMCQLEFQVNVTVRTDKNIIKVAVHAYKEESGTNMCIPPPSGIPSTCNSICWSLYGEWTTTAVTPTPVQMTVAGGSPTATTKPKVILPILIGVLVVGIGIFLAICAIFAVLCRRRRQEQSLHQGVNWDDEGYMGVSERGSPVHRSKAKGQATRVVQFTNRTYDDEIAVGVLGLSHDNRSFVPVVPPQPAMIRKTSDGYVEYNPKTDGVPAQLQEPAGNRGHGQRDRPLPNPVEEDDYVRPYEEVSEIVGAGVEVRANADNNVPRGISDRSRIRAKQQPIPPASSCGQSSGGYVDVDSLGSALQPSSTPQIPQLSSRGQSSDGYVDVDSPGAMQPVSTPEFDQSSSRGQILPASSCGPSSVGYVDVDSPGAMQPVSTPEFAQSSNRGQIHPVSSRGPSFDGYVDVDSPGSPLQPSPVIATTQILSTSSRGQFSDCYVDVDFPESPLQPSPVDANLQSDGTVDGVDVDPSDTSILSRSLHSDPCFLGRSPSSSRDDSDGFEGTDNQVDTSQLNPVSCTPSFPPQDKPSTTDYVDVDFPDSSLQPGEVSLPVAVDSGGPSLNPPDGFTDVDNLDIDKAHQSSSDGSPTAPSHAGPSQADTKPDQAIYFTLEPPTAEHTAEPDEARSSTDNNGNGSFPATSENPATRLPQAGADNPRWLTHDKDNKGGNYSQLDRGPLWKKVSARSGSAERETSAK</sequence>
<feature type="region of interest" description="Disordered" evidence="1">
    <location>
        <begin position="457"/>
        <end position="715"/>
    </location>
</feature>
<feature type="transmembrane region" description="Helical" evidence="2">
    <location>
        <begin position="108"/>
        <end position="134"/>
    </location>
</feature>
<proteinExistence type="predicted"/>
<feature type="region of interest" description="Disordered" evidence="1">
    <location>
        <begin position="282"/>
        <end position="437"/>
    </location>
</feature>
<feature type="region of interest" description="Disordered" evidence="1">
    <location>
        <begin position="224"/>
        <end position="260"/>
    </location>
</feature>
<keyword evidence="2" id="KW-1133">Transmembrane helix</keyword>
<dbReference type="OrthoDB" id="10630885at2759"/>
<protein>
    <submittedName>
        <fullName evidence="3">Uncharacterized protein</fullName>
    </submittedName>
</protein>
<dbReference type="AlphaFoldDB" id="A0A914A3Z9"/>
<accession>A0A914A3Z9</accession>
<evidence type="ECO:0000256" key="2">
    <source>
        <dbReference type="SAM" id="Phobius"/>
    </source>
</evidence>
<feature type="compositionally biased region" description="Polar residues" evidence="1">
    <location>
        <begin position="323"/>
        <end position="344"/>
    </location>
</feature>
<feature type="compositionally biased region" description="Polar residues" evidence="1">
    <location>
        <begin position="600"/>
        <end position="609"/>
    </location>
</feature>
<evidence type="ECO:0000313" key="3">
    <source>
        <dbReference type="EnsemblMetazoa" id="XP_038058568.1"/>
    </source>
</evidence>
<dbReference type="RefSeq" id="XP_038058568.1">
    <property type="nucleotide sequence ID" value="XM_038202640.1"/>
</dbReference>
<evidence type="ECO:0000256" key="1">
    <source>
        <dbReference type="SAM" id="MobiDB-lite"/>
    </source>
</evidence>